<proteinExistence type="predicted"/>
<evidence type="ECO:0000313" key="2">
    <source>
        <dbReference type="Proteomes" id="UP000619238"/>
    </source>
</evidence>
<name>A0ABR7QC02_9FLAO</name>
<accession>A0ABR7QC02</accession>
<dbReference type="Proteomes" id="UP000619238">
    <property type="component" value="Unassembled WGS sequence"/>
</dbReference>
<gene>
    <name evidence="1" type="ORF">H2O64_15545</name>
</gene>
<evidence type="ECO:0008006" key="3">
    <source>
        <dbReference type="Google" id="ProtNLM"/>
    </source>
</evidence>
<organism evidence="1 2">
    <name type="scientific">Kordia aestuariivivens</name>
    <dbReference type="NCBI Taxonomy" id="2759037"/>
    <lineage>
        <taxon>Bacteria</taxon>
        <taxon>Pseudomonadati</taxon>
        <taxon>Bacteroidota</taxon>
        <taxon>Flavobacteriia</taxon>
        <taxon>Flavobacteriales</taxon>
        <taxon>Flavobacteriaceae</taxon>
        <taxon>Kordia</taxon>
    </lineage>
</organism>
<keyword evidence="2" id="KW-1185">Reference proteome</keyword>
<comment type="caution">
    <text evidence="1">The sequence shown here is derived from an EMBL/GenBank/DDBJ whole genome shotgun (WGS) entry which is preliminary data.</text>
</comment>
<dbReference type="EMBL" id="JACGWS010000009">
    <property type="protein sequence ID" value="MBC8756091.1"/>
    <property type="molecule type" value="Genomic_DNA"/>
</dbReference>
<reference evidence="1 2" key="1">
    <citation type="submission" date="2020-07" db="EMBL/GenBank/DDBJ databases">
        <title>Description of Kordia aestuariivivens sp. nov., isolated from a tidal flat.</title>
        <authorList>
            <person name="Park S."/>
            <person name="Yoon J.-H."/>
        </authorList>
    </citation>
    <scope>NUCLEOTIDE SEQUENCE [LARGE SCALE GENOMIC DNA]</scope>
    <source>
        <strain evidence="1 2">YSTF-M3</strain>
    </source>
</reference>
<dbReference type="RefSeq" id="WP_187563130.1">
    <property type="nucleotide sequence ID" value="NZ_JACGWS010000009.1"/>
</dbReference>
<sequence length="51" mass="5457">MKTKNLKSLALNKKSIAIFNELTGGKQPTTNVTNVTCGSICENSALICDDK</sequence>
<evidence type="ECO:0000313" key="1">
    <source>
        <dbReference type="EMBL" id="MBC8756091.1"/>
    </source>
</evidence>
<protein>
    <recommendedName>
        <fullName evidence="3">Natural product</fullName>
    </recommendedName>
</protein>